<organism evidence="4 5">
    <name type="scientific">Roseibium album</name>
    <dbReference type="NCBI Taxonomy" id="311410"/>
    <lineage>
        <taxon>Bacteria</taxon>
        <taxon>Pseudomonadati</taxon>
        <taxon>Pseudomonadota</taxon>
        <taxon>Alphaproteobacteria</taxon>
        <taxon>Hyphomicrobiales</taxon>
        <taxon>Stappiaceae</taxon>
        <taxon>Roseibium</taxon>
    </lineage>
</organism>
<feature type="domain" description="C-type lectin" evidence="3">
    <location>
        <begin position="66"/>
        <end position="159"/>
    </location>
</feature>
<dbReference type="RefSeq" id="WP_082442741.1">
    <property type="nucleotide sequence ID" value="NZ_CXWA01000005.1"/>
</dbReference>
<evidence type="ECO:0000313" key="5">
    <source>
        <dbReference type="Proteomes" id="UP000049983"/>
    </source>
</evidence>
<dbReference type="InterPro" id="IPR016186">
    <property type="entry name" value="C-type_lectin-like/link_sf"/>
</dbReference>
<accession>A0A0M6ZGT0</accession>
<dbReference type="Gene3D" id="3.10.100.10">
    <property type="entry name" value="Mannose-Binding Protein A, subunit A"/>
    <property type="match status" value="1"/>
</dbReference>
<feature type="chain" id="PRO_5009787788" evidence="2">
    <location>
        <begin position="21"/>
        <end position="207"/>
    </location>
</feature>
<reference evidence="5" key="1">
    <citation type="submission" date="2015-07" db="EMBL/GenBank/DDBJ databases">
        <authorList>
            <person name="Rodrigo-Torres Lidia"/>
            <person name="Arahal R.David."/>
        </authorList>
    </citation>
    <scope>NUCLEOTIDE SEQUENCE [LARGE SCALE GENOMIC DNA]</scope>
    <source>
        <strain evidence="5">CECT 5096</strain>
    </source>
</reference>
<gene>
    <name evidence="4" type="ORF">LA5096_03700</name>
</gene>
<dbReference type="SUPFAM" id="SSF56436">
    <property type="entry name" value="C-type lectin-like"/>
    <property type="match status" value="1"/>
</dbReference>
<keyword evidence="1" id="KW-1133">Transmembrane helix</keyword>
<keyword evidence="2" id="KW-0732">Signal</keyword>
<protein>
    <submittedName>
        <fullName evidence="4">Lectin C-type domain protein</fullName>
    </submittedName>
</protein>
<dbReference type="SMART" id="SM00034">
    <property type="entry name" value="CLECT"/>
    <property type="match status" value="1"/>
</dbReference>
<dbReference type="GeneID" id="97671036"/>
<name>A0A0M6ZGT0_9HYPH</name>
<dbReference type="InterPro" id="IPR016187">
    <property type="entry name" value="CTDL_fold"/>
</dbReference>
<evidence type="ECO:0000256" key="2">
    <source>
        <dbReference type="SAM" id="SignalP"/>
    </source>
</evidence>
<dbReference type="STRING" id="311410.LA5095_00560"/>
<keyword evidence="1" id="KW-0812">Transmembrane</keyword>
<evidence type="ECO:0000256" key="1">
    <source>
        <dbReference type="SAM" id="Phobius"/>
    </source>
</evidence>
<dbReference type="AlphaFoldDB" id="A0A0M6ZGT0"/>
<dbReference type="PROSITE" id="PS50041">
    <property type="entry name" value="C_TYPE_LECTIN_2"/>
    <property type="match status" value="1"/>
</dbReference>
<dbReference type="PANTHER" id="PTHR22803">
    <property type="entry name" value="MANNOSE, PHOSPHOLIPASE, LECTIN RECEPTOR RELATED"/>
    <property type="match status" value="1"/>
</dbReference>
<dbReference type="EMBL" id="CXWC01000011">
    <property type="protein sequence ID" value="CTQ73543.1"/>
    <property type="molecule type" value="Genomic_DNA"/>
</dbReference>
<dbReference type="OrthoDB" id="500962at2"/>
<dbReference type="Pfam" id="PF00059">
    <property type="entry name" value="Lectin_C"/>
    <property type="match status" value="1"/>
</dbReference>
<proteinExistence type="predicted"/>
<dbReference type="Proteomes" id="UP000049983">
    <property type="component" value="Unassembled WGS sequence"/>
</dbReference>
<feature type="transmembrane region" description="Helical" evidence="1">
    <location>
        <begin position="178"/>
        <end position="198"/>
    </location>
</feature>
<dbReference type="InterPro" id="IPR001304">
    <property type="entry name" value="C-type_lectin-like"/>
</dbReference>
<evidence type="ECO:0000313" key="4">
    <source>
        <dbReference type="EMBL" id="CTQ73543.1"/>
    </source>
</evidence>
<evidence type="ECO:0000259" key="3">
    <source>
        <dbReference type="PROSITE" id="PS50041"/>
    </source>
</evidence>
<keyword evidence="1" id="KW-0472">Membrane</keyword>
<dbReference type="InterPro" id="IPR050111">
    <property type="entry name" value="C-type_lectin/snaclec_domain"/>
</dbReference>
<keyword evidence="5" id="KW-1185">Reference proteome</keyword>
<sequence length="207" mass="21846">MKRILLTAAASLAMISSAAAAPFQWSAGSGGNDHWYEFVVLGSGDPSLMATQAEALAGSSSFMGLGGYLATITSAAEQTFLNSHWPGAGSVTGQFLDYSFFLIGATDRNTEGSFEWLDGPEGGNPLAYTNWKPGEPNNSGGEDYVVAWWEDSATGRWNDIPNNANVRAYLVEYSVTPVPVPAALPLLIGGLGLLGYAARRKRSSTEA</sequence>
<feature type="signal peptide" evidence="2">
    <location>
        <begin position="1"/>
        <end position="20"/>
    </location>
</feature>